<evidence type="ECO:0000313" key="2">
    <source>
        <dbReference type="Proteomes" id="UP001524587"/>
    </source>
</evidence>
<name>A0ABT1W4G6_9PROT</name>
<dbReference type="RefSeq" id="WP_422863221.1">
    <property type="nucleotide sequence ID" value="NZ_JAMSKV010000003.1"/>
</dbReference>
<dbReference type="Proteomes" id="UP001524587">
    <property type="component" value="Unassembled WGS sequence"/>
</dbReference>
<dbReference type="EMBL" id="JAMSKV010000003">
    <property type="protein sequence ID" value="MCQ8277762.1"/>
    <property type="molecule type" value="Genomic_DNA"/>
</dbReference>
<comment type="caution">
    <text evidence="1">The sequence shown here is derived from an EMBL/GenBank/DDBJ whole genome shotgun (WGS) entry which is preliminary data.</text>
</comment>
<proteinExistence type="predicted"/>
<gene>
    <name evidence="1" type="ORF">NFI95_04790</name>
</gene>
<keyword evidence="2" id="KW-1185">Reference proteome</keyword>
<organism evidence="1 2">
    <name type="scientific">Endosaccharibacter trunci</name>
    <dbReference type="NCBI Taxonomy" id="2812733"/>
    <lineage>
        <taxon>Bacteria</taxon>
        <taxon>Pseudomonadati</taxon>
        <taxon>Pseudomonadota</taxon>
        <taxon>Alphaproteobacteria</taxon>
        <taxon>Acetobacterales</taxon>
        <taxon>Acetobacteraceae</taxon>
        <taxon>Endosaccharibacter</taxon>
    </lineage>
</organism>
<accession>A0ABT1W4G6</accession>
<evidence type="ECO:0000313" key="1">
    <source>
        <dbReference type="EMBL" id="MCQ8277762.1"/>
    </source>
</evidence>
<sequence length="146" mass="16708">MNSFLENLMREADLIHELPSVEVAVDHLDWAIQLLVDHKALIPAYSLAAIAEEQIGKRVQGSALEQMKEEYGKEDFNALRNFFKHGTMNGKVADIVMVRDMKQEVALMILRACENLRLFDGSACSQTPRFAEWMRREYPELLAVVK</sequence>
<protein>
    <submittedName>
        <fullName evidence="1">Uncharacterized protein</fullName>
    </submittedName>
</protein>
<reference evidence="1 2" key="1">
    <citation type="submission" date="2022-06" db="EMBL/GenBank/DDBJ databases">
        <title>Endosaccharibacter gen. nov., sp. nov., endophytic bacteria isolated from sugarcane.</title>
        <authorList>
            <person name="Pitiwittayakul N."/>
            <person name="Yukphan P."/>
            <person name="Charoenyingcharoen P."/>
            <person name="Tanasupawat S."/>
        </authorList>
    </citation>
    <scope>NUCLEOTIDE SEQUENCE [LARGE SCALE GENOMIC DNA]</scope>
    <source>
        <strain evidence="1 2">KSS8</strain>
    </source>
</reference>